<keyword evidence="4" id="KW-0378">Hydrolase</keyword>
<dbReference type="Pfam" id="PF03755">
    <property type="entry name" value="YicC-like_N"/>
    <property type="match status" value="1"/>
</dbReference>
<keyword evidence="3" id="KW-0255">Endonuclease</keyword>
<dbReference type="InterPro" id="IPR013551">
    <property type="entry name" value="YicC-like_C"/>
</dbReference>
<dbReference type="GO" id="GO:0004521">
    <property type="term" value="F:RNA endonuclease activity"/>
    <property type="evidence" value="ECO:0007669"/>
    <property type="project" value="InterPro"/>
</dbReference>
<proteinExistence type="inferred from homology"/>
<evidence type="ECO:0000256" key="3">
    <source>
        <dbReference type="ARBA" id="ARBA00022759"/>
    </source>
</evidence>
<reference evidence="9 10" key="1">
    <citation type="submission" date="2017-09" db="EMBL/GenBank/DDBJ databases">
        <authorList>
            <person name="Ehlers B."/>
            <person name="Leendertz F.H."/>
        </authorList>
    </citation>
    <scope>NUCLEOTIDE SEQUENCE [LARGE SCALE GENOMIC DNA]</scope>
    <source>
        <strain evidence="9 10">USBA 140</strain>
    </source>
</reference>
<evidence type="ECO:0000313" key="9">
    <source>
        <dbReference type="EMBL" id="SOD89394.1"/>
    </source>
</evidence>
<evidence type="ECO:0000256" key="2">
    <source>
        <dbReference type="ARBA" id="ARBA00022722"/>
    </source>
</evidence>
<evidence type="ECO:0000256" key="1">
    <source>
        <dbReference type="ARBA" id="ARBA00001968"/>
    </source>
</evidence>
<organism evidence="9 10">
    <name type="scientific">Caenispirillum bisanense</name>
    <dbReference type="NCBI Taxonomy" id="414052"/>
    <lineage>
        <taxon>Bacteria</taxon>
        <taxon>Pseudomonadati</taxon>
        <taxon>Pseudomonadota</taxon>
        <taxon>Alphaproteobacteria</taxon>
        <taxon>Rhodospirillales</taxon>
        <taxon>Novispirillaceae</taxon>
        <taxon>Caenispirillum</taxon>
    </lineage>
</organism>
<accession>A0A286G339</accession>
<dbReference type="InterPro" id="IPR013527">
    <property type="entry name" value="YicC-like_N"/>
</dbReference>
<feature type="domain" description="Endoribonuclease YicC-like C-terminal" evidence="8">
    <location>
        <begin position="188"/>
        <end position="304"/>
    </location>
</feature>
<comment type="cofactor">
    <cofactor evidence="1">
        <name>a divalent metal cation</name>
        <dbReference type="ChEBI" id="CHEBI:60240"/>
    </cofactor>
</comment>
<evidence type="ECO:0000313" key="10">
    <source>
        <dbReference type="Proteomes" id="UP000219621"/>
    </source>
</evidence>
<protein>
    <submittedName>
        <fullName evidence="9">TIGR00255 family protein</fullName>
    </submittedName>
</protein>
<comment type="similarity">
    <text evidence="5">Belongs to the YicC/YloC family.</text>
</comment>
<dbReference type="PANTHER" id="PTHR30636:SF3">
    <property type="entry name" value="UPF0701 PROTEIN YICC"/>
    <property type="match status" value="1"/>
</dbReference>
<keyword evidence="10" id="KW-1185">Reference proteome</keyword>
<evidence type="ECO:0000256" key="6">
    <source>
        <dbReference type="SAM" id="MobiDB-lite"/>
    </source>
</evidence>
<dbReference type="GO" id="GO:0016787">
    <property type="term" value="F:hydrolase activity"/>
    <property type="evidence" value="ECO:0007669"/>
    <property type="project" value="UniProtKB-KW"/>
</dbReference>
<dbReference type="AlphaFoldDB" id="A0A286G339"/>
<evidence type="ECO:0000259" key="7">
    <source>
        <dbReference type="Pfam" id="PF03755"/>
    </source>
</evidence>
<evidence type="ECO:0000256" key="4">
    <source>
        <dbReference type="ARBA" id="ARBA00022801"/>
    </source>
</evidence>
<dbReference type="Pfam" id="PF08340">
    <property type="entry name" value="YicC-like_C"/>
    <property type="match status" value="1"/>
</dbReference>
<dbReference type="InterPro" id="IPR005229">
    <property type="entry name" value="YicC/YloC-like"/>
</dbReference>
<keyword evidence="2" id="KW-0540">Nuclease</keyword>
<evidence type="ECO:0000259" key="8">
    <source>
        <dbReference type="Pfam" id="PF08340"/>
    </source>
</evidence>
<dbReference type="OrthoDB" id="9771229at2"/>
<dbReference type="EMBL" id="OCNJ01000001">
    <property type="protein sequence ID" value="SOD89394.1"/>
    <property type="molecule type" value="Genomic_DNA"/>
</dbReference>
<feature type="region of interest" description="Disordered" evidence="6">
    <location>
        <begin position="1"/>
        <end position="26"/>
    </location>
</feature>
<name>A0A286G339_9PROT</name>
<gene>
    <name evidence="9" type="ORF">SAMN05421508_101205</name>
</gene>
<sequence>MPIASMTGFARAEGPDPSRPGTTCTWEVRSVNGKGLETRWRIPPGYDGLEIAVRDAVAKRFKRGNVSVALSVNRPEEQPAYRINEGLLDQVMAVARHWQQHLGADAGIAPPRLDGLLALRGVLEPVVESEPDETARDRRDAALIGILDQALAKLADARNAEGARLEAVLLGQLDTIADLTKRAGETASLRPEAVKARLREQIAALLDAQSQISEDRLATELALLAVKADVREELDRLTAHIEQAREMIGEDKGPVGRRLDFLCQEFNREANTLCSKAQDVALTRIGLDLKAVIDQFREQVQNIE</sequence>
<feature type="domain" description="Endoribonuclease YicC-like N-terminal" evidence="7">
    <location>
        <begin position="3"/>
        <end position="166"/>
    </location>
</feature>
<dbReference type="PANTHER" id="PTHR30636">
    <property type="entry name" value="UPF0701 PROTEIN YICC"/>
    <property type="match status" value="1"/>
</dbReference>
<dbReference type="RefSeq" id="WP_097277119.1">
    <property type="nucleotide sequence ID" value="NZ_OCNJ01000001.1"/>
</dbReference>
<dbReference type="Proteomes" id="UP000219621">
    <property type="component" value="Unassembled WGS sequence"/>
</dbReference>
<evidence type="ECO:0000256" key="5">
    <source>
        <dbReference type="ARBA" id="ARBA00035648"/>
    </source>
</evidence>
<dbReference type="NCBIfam" id="TIGR00255">
    <property type="entry name" value="YicC/YloC family endoribonuclease"/>
    <property type="match status" value="1"/>
</dbReference>